<accession>A0A2K2DMB0</accession>
<evidence type="ECO:0000313" key="3">
    <source>
        <dbReference type="Proteomes" id="UP000008810"/>
    </source>
</evidence>
<dbReference type="Proteomes" id="UP000008810">
    <property type="component" value="Chromosome 1"/>
</dbReference>
<reference evidence="1" key="2">
    <citation type="submission" date="2017-06" db="EMBL/GenBank/DDBJ databases">
        <title>WGS assembly of Brachypodium distachyon.</title>
        <authorList>
            <consortium name="The International Brachypodium Initiative"/>
            <person name="Lucas S."/>
            <person name="Harmon-Smith M."/>
            <person name="Lail K."/>
            <person name="Tice H."/>
            <person name="Grimwood J."/>
            <person name="Bruce D."/>
            <person name="Barry K."/>
            <person name="Shu S."/>
            <person name="Lindquist E."/>
            <person name="Wang M."/>
            <person name="Pitluck S."/>
            <person name="Vogel J.P."/>
            <person name="Garvin D.F."/>
            <person name="Mockler T.C."/>
            <person name="Schmutz J."/>
            <person name="Rokhsar D."/>
            <person name="Bevan M.W."/>
        </authorList>
    </citation>
    <scope>NUCLEOTIDE SEQUENCE</scope>
    <source>
        <strain evidence="1">Bd21</strain>
    </source>
</reference>
<dbReference type="EMBL" id="CM000880">
    <property type="protein sequence ID" value="PNT75411.1"/>
    <property type="molecule type" value="Genomic_DNA"/>
</dbReference>
<name>A0A2K2DMB0_BRADI</name>
<dbReference type="Gramene" id="PNT75411">
    <property type="protein sequence ID" value="PNT75411"/>
    <property type="gene ID" value="BRADI_1g32045v3"/>
</dbReference>
<reference evidence="1 2" key="1">
    <citation type="journal article" date="2010" name="Nature">
        <title>Genome sequencing and analysis of the model grass Brachypodium distachyon.</title>
        <authorList>
            <consortium name="International Brachypodium Initiative"/>
        </authorList>
    </citation>
    <scope>NUCLEOTIDE SEQUENCE [LARGE SCALE GENOMIC DNA]</scope>
    <source>
        <strain evidence="1 2">Bd21</strain>
    </source>
</reference>
<proteinExistence type="predicted"/>
<dbReference type="InParanoid" id="A0A2K2DMB0"/>
<evidence type="ECO:0000313" key="2">
    <source>
        <dbReference type="EnsemblPlants" id="PNT75411"/>
    </source>
</evidence>
<sequence length="75" mass="8889">MGRCCDTEPEVFRRKRCDTTPCRRGWMCPGYWTRRMLMSTKKPGVLRRGRSPVAGCVRQKWLLPVILKLKPWDVH</sequence>
<reference evidence="2" key="3">
    <citation type="submission" date="2018-08" db="UniProtKB">
        <authorList>
            <consortium name="EnsemblPlants"/>
        </authorList>
    </citation>
    <scope>IDENTIFICATION</scope>
    <source>
        <strain evidence="2">cv. Bd21</strain>
    </source>
</reference>
<gene>
    <name evidence="1" type="ORF">BRADI_1g32045v3</name>
</gene>
<dbReference type="EnsemblPlants" id="PNT75411">
    <property type="protein sequence ID" value="PNT75411"/>
    <property type="gene ID" value="BRADI_1g32045v3"/>
</dbReference>
<keyword evidence="3" id="KW-1185">Reference proteome</keyword>
<evidence type="ECO:0000313" key="1">
    <source>
        <dbReference type="EMBL" id="PNT75411.1"/>
    </source>
</evidence>
<protein>
    <submittedName>
        <fullName evidence="1 2">Uncharacterized protein</fullName>
    </submittedName>
</protein>
<organism evidence="1">
    <name type="scientific">Brachypodium distachyon</name>
    <name type="common">Purple false brome</name>
    <name type="synonym">Trachynia distachya</name>
    <dbReference type="NCBI Taxonomy" id="15368"/>
    <lineage>
        <taxon>Eukaryota</taxon>
        <taxon>Viridiplantae</taxon>
        <taxon>Streptophyta</taxon>
        <taxon>Embryophyta</taxon>
        <taxon>Tracheophyta</taxon>
        <taxon>Spermatophyta</taxon>
        <taxon>Magnoliopsida</taxon>
        <taxon>Liliopsida</taxon>
        <taxon>Poales</taxon>
        <taxon>Poaceae</taxon>
        <taxon>BOP clade</taxon>
        <taxon>Pooideae</taxon>
        <taxon>Stipodae</taxon>
        <taxon>Brachypodieae</taxon>
        <taxon>Brachypodium</taxon>
    </lineage>
</organism>
<dbReference type="AlphaFoldDB" id="A0A2K2DMB0"/>